<dbReference type="Proteomes" id="UP000054024">
    <property type="component" value="Unassembled WGS sequence"/>
</dbReference>
<dbReference type="SUPFAM" id="SSF48403">
    <property type="entry name" value="Ankyrin repeat"/>
    <property type="match status" value="1"/>
</dbReference>
<evidence type="ECO:0000313" key="3">
    <source>
        <dbReference type="EMBL" id="KUM72389.1"/>
    </source>
</evidence>
<dbReference type="GO" id="GO:0004842">
    <property type="term" value="F:ubiquitin-protein transferase activity"/>
    <property type="evidence" value="ECO:0007669"/>
    <property type="project" value="TreeGrafter"/>
</dbReference>
<name>A0A117P3I9_9ACTN</name>
<dbReference type="EMBL" id="LMWJ01000017">
    <property type="protein sequence ID" value="KUM72389.1"/>
    <property type="molecule type" value="Genomic_DNA"/>
</dbReference>
<keyword evidence="4" id="KW-1185">Reference proteome</keyword>
<accession>A0A117P3I9</accession>
<comment type="caution">
    <text evidence="3">The sequence shown here is derived from an EMBL/GenBank/DDBJ whole genome shotgun (WGS) entry which is preliminary data.</text>
</comment>
<keyword evidence="2" id="KW-0040">ANK repeat</keyword>
<reference evidence="3 4" key="1">
    <citation type="submission" date="2015-10" db="EMBL/GenBank/DDBJ databases">
        <title>Draft genome sequence of Streptomyces curacoi DSM 40107, type strain for the species Streptomyces curacoi.</title>
        <authorList>
            <person name="Ruckert C."/>
            <person name="Winkler A."/>
            <person name="Kalinowski J."/>
            <person name="Kampfer P."/>
            <person name="Glaeser S."/>
        </authorList>
    </citation>
    <scope>NUCLEOTIDE SEQUENCE [LARGE SCALE GENOMIC DNA]</scope>
    <source>
        <strain evidence="3 4">DSM 40107</strain>
    </source>
</reference>
<evidence type="ECO:0000256" key="1">
    <source>
        <dbReference type="ARBA" id="ARBA00022737"/>
    </source>
</evidence>
<keyword evidence="1" id="KW-0677">Repeat</keyword>
<evidence type="ECO:0000313" key="4">
    <source>
        <dbReference type="Proteomes" id="UP000054024"/>
    </source>
</evidence>
<dbReference type="AlphaFoldDB" id="A0A117P3I9"/>
<protein>
    <submittedName>
        <fullName evidence="3">Uncharacterized protein</fullName>
    </submittedName>
</protein>
<dbReference type="RefSeq" id="WP_062153514.1">
    <property type="nucleotide sequence ID" value="NZ_KQ947990.1"/>
</dbReference>
<dbReference type="Gene3D" id="1.25.40.20">
    <property type="entry name" value="Ankyrin repeat-containing domain"/>
    <property type="match status" value="1"/>
</dbReference>
<evidence type="ECO:0000256" key="2">
    <source>
        <dbReference type="ARBA" id="ARBA00023043"/>
    </source>
</evidence>
<dbReference type="InterPro" id="IPR036770">
    <property type="entry name" value="Ankyrin_rpt-contain_sf"/>
</dbReference>
<sequence>MNRRRQKKLTKRLVLAASIGELADVRTLLRAGAQPAEADNEGTTPLYAASVHGAADPVLREDYGTGYSPMDWALAGPHADVVRLLRDAGGTRSADSRAGG</sequence>
<dbReference type="STRING" id="146536.AQI70_24155"/>
<proteinExistence type="predicted"/>
<dbReference type="OrthoDB" id="278248at2"/>
<gene>
    <name evidence="3" type="ORF">AQI70_24155</name>
</gene>
<dbReference type="PANTHER" id="PTHR24171">
    <property type="entry name" value="ANKYRIN REPEAT DOMAIN-CONTAINING PROTEIN 39-RELATED"/>
    <property type="match status" value="1"/>
</dbReference>
<dbReference type="PANTHER" id="PTHR24171:SF8">
    <property type="entry name" value="BRCA1-ASSOCIATED RING DOMAIN PROTEIN 1"/>
    <property type="match status" value="1"/>
</dbReference>
<dbReference type="GO" id="GO:0085020">
    <property type="term" value="P:protein K6-linked ubiquitination"/>
    <property type="evidence" value="ECO:0007669"/>
    <property type="project" value="TreeGrafter"/>
</dbReference>
<organism evidence="3 4">
    <name type="scientific">Streptomyces curacoi</name>
    <dbReference type="NCBI Taxonomy" id="146536"/>
    <lineage>
        <taxon>Bacteria</taxon>
        <taxon>Bacillati</taxon>
        <taxon>Actinomycetota</taxon>
        <taxon>Actinomycetes</taxon>
        <taxon>Kitasatosporales</taxon>
        <taxon>Streptomycetaceae</taxon>
        <taxon>Streptomyces</taxon>
    </lineage>
</organism>